<dbReference type="SUPFAM" id="SSF55729">
    <property type="entry name" value="Acyl-CoA N-acyltransferases (Nat)"/>
    <property type="match status" value="1"/>
</dbReference>
<evidence type="ECO:0000259" key="3">
    <source>
        <dbReference type="PROSITE" id="PS51186"/>
    </source>
</evidence>
<sequence length="161" mass="17863">MIRPANPSDIDAILAFWNPYIRDTVVTFSSEEKTPEDLARMIARRRAEGREFLIAEEDGQVLGFVTYDQFRGGNGYAHAMEHTIILSPQAQGRGAGRMLMTAIEEHARSHGVHIMVGGISAENRAGLSFHKAVGYTDAGTVRQAGYKFGRWIDLCLVQKIL</sequence>
<comment type="caution">
    <text evidence="4">The sequence shown here is derived from an EMBL/GenBank/DDBJ whole genome shotgun (WGS) entry which is preliminary data.</text>
</comment>
<name>A0A562NL25_9RHOB</name>
<dbReference type="AlphaFoldDB" id="A0A562NL25"/>
<dbReference type="InterPro" id="IPR000182">
    <property type="entry name" value="GNAT_dom"/>
</dbReference>
<protein>
    <submittedName>
        <fullName evidence="4">Phosphinothricin acetyltransferase</fullName>
    </submittedName>
</protein>
<dbReference type="Proteomes" id="UP000316225">
    <property type="component" value="Unassembled WGS sequence"/>
</dbReference>
<evidence type="ECO:0000256" key="2">
    <source>
        <dbReference type="ARBA" id="ARBA00023315"/>
    </source>
</evidence>
<evidence type="ECO:0000313" key="5">
    <source>
        <dbReference type="Proteomes" id="UP000316225"/>
    </source>
</evidence>
<keyword evidence="1 4" id="KW-0808">Transferase</keyword>
<gene>
    <name evidence="4" type="ORF">IQ24_02736</name>
</gene>
<keyword evidence="5" id="KW-1185">Reference proteome</keyword>
<dbReference type="Pfam" id="PF13420">
    <property type="entry name" value="Acetyltransf_4"/>
    <property type="match status" value="1"/>
</dbReference>
<dbReference type="EMBL" id="VLKU01000008">
    <property type="protein sequence ID" value="TWI32858.1"/>
    <property type="molecule type" value="Genomic_DNA"/>
</dbReference>
<organism evidence="4 5">
    <name type="scientific">Paracoccus sulfuroxidans</name>
    <dbReference type="NCBI Taxonomy" id="384678"/>
    <lineage>
        <taxon>Bacteria</taxon>
        <taxon>Pseudomonadati</taxon>
        <taxon>Pseudomonadota</taxon>
        <taxon>Alphaproteobacteria</taxon>
        <taxon>Rhodobacterales</taxon>
        <taxon>Paracoccaceae</taxon>
        <taxon>Paracoccus</taxon>
    </lineage>
</organism>
<evidence type="ECO:0000313" key="4">
    <source>
        <dbReference type="EMBL" id="TWI32858.1"/>
    </source>
</evidence>
<dbReference type="PROSITE" id="PS51186">
    <property type="entry name" value="GNAT"/>
    <property type="match status" value="1"/>
</dbReference>
<dbReference type="OrthoDB" id="5459937at2"/>
<evidence type="ECO:0000256" key="1">
    <source>
        <dbReference type="ARBA" id="ARBA00022679"/>
    </source>
</evidence>
<dbReference type="RefSeq" id="WP_145398719.1">
    <property type="nucleotide sequence ID" value="NZ_VLKU01000008.1"/>
</dbReference>
<dbReference type="Gene3D" id="3.40.630.30">
    <property type="match status" value="1"/>
</dbReference>
<proteinExistence type="predicted"/>
<dbReference type="PANTHER" id="PTHR43072">
    <property type="entry name" value="N-ACETYLTRANSFERASE"/>
    <property type="match status" value="1"/>
</dbReference>
<dbReference type="CDD" id="cd04301">
    <property type="entry name" value="NAT_SF"/>
    <property type="match status" value="1"/>
</dbReference>
<feature type="domain" description="N-acetyltransferase" evidence="3">
    <location>
        <begin position="1"/>
        <end position="153"/>
    </location>
</feature>
<accession>A0A562NL25</accession>
<dbReference type="GO" id="GO:0016747">
    <property type="term" value="F:acyltransferase activity, transferring groups other than amino-acyl groups"/>
    <property type="evidence" value="ECO:0007669"/>
    <property type="project" value="InterPro"/>
</dbReference>
<dbReference type="InterPro" id="IPR016181">
    <property type="entry name" value="Acyl_CoA_acyltransferase"/>
</dbReference>
<reference evidence="4 5" key="1">
    <citation type="journal article" date="2015" name="Stand. Genomic Sci.">
        <title>Genomic Encyclopedia of Bacterial and Archaeal Type Strains, Phase III: the genomes of soil and plant-associated and newly described type strains.</title>
        <authorList>
            <person name="Whitman W.B."/>
            <person name="Woyke T."/>
            <person name="Klenk H.P."/>
            <person name="Zhou Y."/>
            <person name="Lilburn T.G."/>
            <person name="Beck B.J."/>
            <person name="De Vos P."/>
            <person name="Vandamme P."/>
            <person name="Eisen J.A."/>
            <person name="Garrity G."/>
            <person name="Hugenholtz P."/>
            <person name="Kyrpides N.C."/>
        </authorList>
    </citation>
    <scope>NUCLEOTIDE SEQUENCE [LARGE SCALE GENOMIC DNA]</scope>
    <source>
        <strain evidence="4 5">CGMCC 1.5364</strain>
    </source>
</reference>
<dbReference type="PANTHER" id="PTHR43072:SF23">
    <property type="entry name" value="UPF0039 PROTEIN C11D3.02C"/>
    <property type="match status" value="1"/>
</dbReference>
<keyword evidence="2" id="KW-0012">Acyltransferase</keyword>